<dbReference type="Proteomes" id="UP000024376">
    <property type="component" value="Unassembled WGS sequence"/>
</dbReference>
<evidence type="ECO:0000313" key="1">
    <source>
        <dbReference type="EMBL" id="ETS02067.1"/>
    </source>
</evidence>
<proteinExistence type="predicted"/>
<organism evidence="1 2">
    <name type="scientific">Hypocrea jecorina (strain ATCC 56765 / BCRC 32924 / NRRL 11460 / Rut C-30)</name>
    <name type="common">Trichoderma reesei</name>
    <dbReference type="NCBI Taxonomy" id="1344414"/>
    <lineage>
        <taxon>Eukaryota</taxon>
        <taxon>Fungi</taxon>
        <taxon>Dikarya</taxon>
        <taxon>Ascomycota</taxon>
        <taxon>Pezizomycotina</taxon>
        <taxon>Sordariomycetes</taxon>
        <taxon>Hypocreomycetidae</taxon>
        <taxon>Hypocreales</taxon>
        <taxon>Hypocreaceae</taxon>
        <taxon>Trichoderma</taxon>
    </lineage>
</organism>
<dbReference type="AlphaFoldDB" id="A0A024SCY9"/>
<protein>
    <submittedName>
        <fullName evidence="1">Uncharacterized protein</fullName>
    </submittedName>
</protein>
<accession>A0A024SCY9</accession>
<sequence>MRLASVNLPKLHLASHEQRLDFSLEGSLQLRFPNGTKLPKTSSDLLKLAKEKHLWIARTGSCYFQLDVSVQGEPVSEEDHVAKLVEWVWNRAGITLHDQERGVGEPMGRIAFSIQHPDLSSALVTRGDALTAEFESVTCRVNFTLIQDEPSKKKKRSLKRKRERWPDESIEGNQLDGVSCDDDYLACLSPDDQRAIDEFIQSLQMVPHKPGTNRSTPKAAQGAQALEFSDLFRPLFEAALEVLVLGSAKKHKGVTTVDCNRAECLTQLAPAVFNMSYLKVISDRAALLPTIATSLARMNNAESPSLRQKAASFAARVADQKCGQYDRVVRGIEKSAWHVLLSTVKKVKPPTHSREVNHGVEKLSQLVEFRPDTELPRPSILLPAVEMADRDKGAVVTTGSAMHDEMRYEELTSPLLQHRGPGWLEPNCSLPQTQAANATESVFEAERSYTFLAAMEDPFTTEAAVLNYDPLPMDIGSTTTFDEWLCTGESGSRYWGASWPKYVDVDMSIYES</sequence>
<reference evidence="2" key="1">
    <citation type="journal article" date="2013" name="Ind. Biotechnol.">
        <title>Comparative genomics analysis of Trichoderma reesei strains.</title>
        <authorList>
            <person name="Koike H."/>
            <person name="Aerts A."/>
            <person name="LaButti K."/>
            <person name="Grigoriev I.V."/>
            <person name="Baker S.E."/>
        </authorList>
    </citation>
    <scope>NUCLEOTIDE SEQUENCE [LARGE SCALE GENOMIC DNA]</scope>
    <source>
        <strain evidence="2">ATCC 56765 / BCRC 32924 / NRRL 11460 / Rut C-30</strain>
    </source>
</reference>
<gene>
    <name evidence="1" type="ORF">M419DRAFT_8425</name>
</gene>
<dbReference type="OrthoDB" id="4898608at2759"/>
<dbReference type="HOGENOM" id="CLU_532302_0_0_1"/>
<name>A0A024SCY9_HYPJR</name>
<dbReference type="KEGG" id="trr:M419DRAFT_8425"/>
<dbReference type="EMBL" id="KI911146">
    <property type="protein sequence ID" value="ETS02067.1"/>
    <property type="molecule type" value="Genomic_DNA"/>
</dbReference>
<evidence type="ECO:0000313" key="2">
    <source>
        <dbReference type="Proteomes" id="UP000024376"/>
    </source>
</evidence>